<dbReference type="PANTHER" id="PTHR38044:SF1">
    <property type="entry name" value="BOUQUET FORMATION PROTEIN 4"/>
    <property type="match status" value="1"/>
</dbReference>
<evidence type="ECO:0000256" key="5">
    <source>
        <dbReference type="SAM" id="MobiDB-lite"/>
    </source>
</evidence>
<sequence length="462" mass="50822">MSRSLPKKNNPLIVADAAPSYEELLARRRLGKTNLAVKPAQIGTSNATKPENLGVFEYAHLRAPLPKDLKGSEIFPSHTPAQHPETYFLMRRSKDGFVSATGMFKIAFPWAKADEEKNEREYLKTREYTSEDEVAGNVWISPMFALELAKEYKMHDWVRALLDPTDIVQSPSSAKKQITPPPKFSLPSDEPTSSSQRRSRRSASPTKASSPRKSRQPRATKDITSTPSTSAANASLQSTLDMTLTADSESVNGNLEIVEEETDVKATGSPEKKSRGRKSKKAAAEAEEKAEKEEKEEKKEEKKGDKKKKKESKKEAEVEVEAAAVQDNATTTQKTVSLDVPISLPEVPSASETEEMIAKAKGMVEDAIRTEKTGAASAESASATVTKKRKSEEDDEETAAESAQRAKKAKVLEDKIKRERVRNRALIGVSAAFALAYVFTWSSGWSSFFANNASSASIPYFL</sequence>
<feature type="region of interest" description="Disordered" evidence="5">
    <location>
        <begin position="170"/>
        <end position="234"/>
    </location>
</feature>
<evidence type="ECO:0000313" key="9">
    <source>
        <dbReference type="Proteomes" id="UP001141434"/>
    </source>
</evidence>
<organism evidence="8 9">
    <name type="scientific">Penicillium alfredii</name>
    <dbReference type="NCBI Taxonomy" id="1506179"/>
    <lineage>
        <taxon>Eukaryota</taxon>
        <taxon>Fungi</taxon>
        <taxon>Dikarya</taxon>
        <taxon>Ascomycota</taxon>
        <taxon>Pezizomycotina</taxon>
        <taxon>Eurotiomycetes</taxon>
        <taxon>Eurotiomycetidae</taxon>
        <taxon>Eurotiales</taxon>
        <taxon>Aspergillaceae</taxon>
        <taxon>Penicillium</taxon>
    </lineage>
</organism>
<dbReference type="InterPro" id="IPR036887">
    <property type="entry name" value="HTH_APSES_sf"/>
</dbReference>
<protein>
    <recommendedName>
        <fullName evidence="1">Cell pattern formation-associated protein stuA</fullName>
    </recommendedName>
    <alternativeName>
        <fullName evidence="4">Stunted protein A</fullName>
    </alternativeName>
</protein>
<evidence type="ECO:0000256" key="6">
    <source>
        <dbReference type="SAM" id="Phobius"/>
    </source>
</evidence>
<keyword evidence="6" id="KW-0812">Transmembrane</keyword>
<dbReference type="FunFam" id="3.10.260.10:FF:000002">
    <property type="entry name" value="APSES transcription factor, putative"/>
    <property type="match status" value="1"/>
</dbReference>
<feature type="compositionally biased region" description="Basic and acidic residues" evidence="5">
    <location>
        <begin position="282"/>
        <end position="304"/>
    </location>
</feature>
<dbReference type="Gene3D" id="3.10.260.10">
    <property type="entry name" value="Transcription regulator HTH, APSES-type DNA-binding domain"/>
    <property type="match status" value="1"/>
</dbReference>
<proteinExistence type="predicted"/>
<dbReference type="OrthoDB" id="5346159at2759"/>
<dbReference type="InterPro" id="IPR003163">
    <property type="entry name" value="Tscrpt_reg_HTH_APSES-type"/>
</dbReference>
<keyword evidence="2" id="KW-0749">Sporulation</keyword>
<dbReference type="GO" id="GO:0044820">
    <property type="term" value="P:mitotic telomere tethering at nuclear periphery"/>
    <property type="evidence" value="ECO:0007669"/>
    <property type="project" value="TreeGrafter"/>
</dbReference>
<dbReference type="GO" id="GO:0030435">
    <property type="term" value="P:sporulation resulting in formation of a cellular spore"/>
    <property type="evidence" value="ECO:0007669"/>
    <property type="project" value="UniProtKB-KW"/>
</dbReference>
<evidence type="ECO:0000313" key="8">
    <source>
        <dbReference type="EMBL" id="KAJ5086510.1"/>
    </source>
</evidence>
<dbReference type="GO" id="GO:0070197">
    <property type="term" value="P:meiotic attachment of telomere to nuclear envelope"/>
    <property type="evidence" value="ECO:0007669"/>
    <property type="project" value="InterPro"/>
</dbReference>
<comment type="caution">
    <text evidence="8">The sequence shown here is derived from an EMBL/GenBank/DDBJ whole genome shotgun (WGS) entry which is preliminary data.</text>
</comment>
<dbReference type="RefSeq" id="XP_056508635.1">
    <property type="nucleotide sequence ID" value="XM_056658342.1"/>
</dbReference>
<feature type="compositionally biased region" description="Low complexity" evidence="5">
    <location>
        <begin position="224"/>
        <end position="234"/>
    </location>
</feature>
<reference evidence="8" key="1">
    <citation type="submission" date="2022-11" db="EMBL/GenBank/DDBJ databases">
        <authorList>
            <person name="Petersen C."/>
        </authorList>
    </citation>
    <scope>NUCLEOTIDE SEQUENCE</scope>
    <source>
        <strain evidence="8">IBT 34128</strain>
    </source>
</reference>
<dbReference type="PROSITE" id="PS51299">
    <property type="entry name" value="HTH_APSES"/>
    <property type="match status" value="1"/>
</dbReference>
<feature type="region of interest" description="Disordered" evidence="5">
    <location>
        <begin position="251"/>
        <end position="335"/>
    </location>
</feature>
<dbReference type="InterPro" id="IPR018004">
    <property type="entry name" value="KilA/APSES_HTH"/>
</dbReference>
<gene>
    <name evidence="8" type="ORF">NUU61_007817</name>
</gene>
<evidence type="ECO:0000256" key="3">
    <source>
        <dbReference type="ARBA" id="ARBA00023321"/>
    </source>
</evidence>
<accession>A0A9W9ERF3</accession>
<dbReference type="Proteomes" id="UP001141434">
    <property type="component" value="Unassembled WGS sequence"/>
</dbReference>
<dbReference type="SMART" id="SM01252">
    <property type="entry name" value="KilA-N"/>
    <property type="match status" value="1"/>
</dbReference>
<evidence type="ECO:0000256" key="2">
    <source>
        <dbReference type="ARBA" id="ARBA00022969"/>
    </source>
</evidence>
<dbReference type="PANTHER" id="PTHR38044">
    <property type="entry name" value="BOUQUET FORMATION PROTEIN 4"/>
    <property type="match status" value="1"/>
</dbReference>
<dbReference type="GO" id="GO:1990862">
    <property type="term" value="C:nuclear membrane complex Bqt3-Bqt4"/>
    <property type="evidence" value="ECO:0007669"/>
    <property type="project" value="InterPro"/>
</dbReference>
<feature type="domain" description="HTH APSES-type" evidence="7">
    <location>
        <begin position="64"/>
        <end position="176"/>
    </location>
</feature>
<dbReference type="SUPFAM" id="SSF54616">
    <property type="entry name" value="DNA-binding domain of Mlu1-box binding protein MBP1"/>
    <property type="match status" value="1"/>
</dbReference>
<evidence type="ECO:0000256" key="1">
    <source>
        <dbReference type="ARBA" id="ARBA00019309"/>
    </source>
</evidence>
<dbReference type="GO" id="GO:0048315">
    <property type="term" value="P:conidium formation"/>
    <property type="evidence" value="ECO:0007669"/>
    <property type="project" value="UniProtKB-KW"/>
</dbReference>
<dbReference type="GeneID" id="81397511"/>
<reference evidence="8" key="2">
    <citation type="journal article" date="2023" name="IMA Fungus">
        <title>Comparative genomic study of the Penicillium genus elucidates a diverse pangenome and 15 lateral gene transfer events.</title>
        <authorList>
            <person name="Petersen C."/>
            <person name="Sorensen T."/>
            <person name="Nielsen M.R."/>
            <person name="Sondergaard T.E."/>
            <person name="Sorensen J.L."/>
            <person name="Fitzpatrick D.A."/>
            <person name="Frisvad J.C."/>
            <person name="Nielsen K.L."/>
        </authorList>
    </citation>
    <scope>NUCLEOTIDE SEQUENCE</scope>
    <source>
        <strain evidence="8">IBT 34128</strain>
    </source>
</reference>
<dbReference type="InterPro" id="IPR037548">
    <property type="entry name" value="Bqt4"/>
</dbReference>
<dbReference type="GO" id="GO:0003677">
    <property type="term" value="F:DNA binding"/>
    <property type="evidence" value="ECO:0007669"/>
    <property type="project" value="InterPro"/>
</dbReference>
<evidence type="ECO:0000259" key="7">
    <source>
        <dbReference type="PROSITE" id="PS51299"/>
    </source>
</evidence>
<keyword evidence="9" id="KW-1185">Reference proteome</keyword>
<dbReference type="AlphaFoldDB" id="A0A9W9ERF3"/>
<name>A0A9W9ERF3_9EURO</name>
<keyword evidence="6" id="KW-0472">Membrane</keyword>
<feature type="region of interest" description="Disordered" evidence="5">
    <location>
        <begin position="371"/>
        <end position="409"/>
    </location>
</feature>
<dbReference type="EMBL" id="JAPMSZ010000010">
    <property type="protein sequence ID" value="KAJ5086510.1"/>
    <property type="molecule type" value="Genomic_DNA"/>
</dbReference>
<keyword evidence="6" id="KW-1133">Transmembrane helix</keyword>
<evidence type="ECO:0000256" key="4">
    <source>
        <dbReference type="ARBA" id="ARBA00031907"/>
    </source>
</evidence>
<keyword evidence="3" id="KW-0183">Conidiation</keyword>
<feature type="transmembrane region" description="Helical" evidence="6">
    <location>
        <begin position="425"/>
        <end position="445"/>
    </location>
</feature>